<keyword evidence="5 8" id="KW-0472">Membrane</keyword>
<organism evidence="9 10">
    <name type="scientific">Petrolisthes cinctipes</name>
    <name type="common">Flat porcelain crab</name>
    <dbReference type="NCBI Taxonomy" id="88211"/>
    <lineage>
        <taxon>Eukaryota</taxon>
        <taxon>Metazoa</taxon>
        <taxon>Ecdysozoa</taxon>
        <taxon>Arthropoda</taxon>
        <taxon>Crustacea</taxon>
        <taxon>Multicrustacea</taxon>
        <taxon>Malacostraca</taxon>
        <taxon>Eumalacostraca</taxon>
        <taxon>Eucarida</taxon>
        <taxon>Decapoda</taxon>
        <taxon>Pleocyemata</taxon>
        <taxon>Anomura</taxon>
        <taxon>Galatheoidea</taxon>
        <taxon>Porcellanidae</taxon>
        <taxon>Petrolisthes</taxon>
    </lineage>
</organism>
<dbReference type="InterPro" id="IPR052192">
    <property type="entry name" value="Insect_Ionotropic_Sensory_Rcpt"/>
</dbReference>
<keyword evidence="7" id="KW-0325">Glycoprotein</keyword>
<evidence type="ECO:0000256" key="4">
    <source>
        <dbReference type="ARBA" id="ARBA00022989"/>
    </source>
</evidence>
<evidence type="ECO:0000256" key="5">
    <source>
        <dbReference type="ARBA" id="ARBA00023136"/>
    </source>
</evidence>
<dbReference type="PANTHER" id="PTHR42643">
    <property type="entry name" value="IONOTROPIC RECEPTOR 20A-RELATED"/>
    <property type="match status" value="1"/>
</dbReference>
<gene>
    <name evidence="9" type="ORF">Pcinc_031027</name>
</gene>
<dbReference type="Proteomes" id="UP001286313">
    <property type="component" value="Unassembled WGS sequence"/>
</dbReference>
<name>A0AAE1EWY0_PETCI</name>
<evidence type="ECO:0000313" key="9">
    <source>
        <dbReference type="EMBL" id="KAK3863175.1"/>
    </source>
</evidence>
<keyword evidence="6" id="KW-0675">Receptor</keyword>
<evidence type="ECO:0000256" key="8">
    <source>
        <dbReference type="SAM" id="Phobius"/>
    </source>
</evidence>
<dbReference type="GO" id="GO:0005886">
    <property type="term" value="C:plasma membrane"/>
    <property type="evidence" value="ECO:0007669"/>
    <property type="project" value="UniProtKB-SubCell"/>
</dbReference>
<evidence type="ECO:0000313" key="10">
    <source>
        <dbReference type="Proteomes" id="UP001286313"/>
    </source>
</evidence>
<evidence type="ECO:0000256" key="3">
    <source>
        <dbReference type="ARBA" id="ARBA00022692"/>
    </source>
</evidence>
<evidence type="ECO:0000256" key="7">
    <source>
        <dbReference type="ARBA" id="ARBA00023180"/>
    </source>
</evidence>
<keyword evidence="3 8" id="KW-0812">Transmembrane</keyword>
<evidence type="ECO:0000256" key="6">
    <source>
        <dbReference type="ARBA" id="ARBA00023170"/>
    </source>
</evidence>
<dbReference type="AlphaFoldDB" id="A0AAE1EWY0"/>
<accession>A0AAE1EWY0</accession>
<keyword evidence="10" id="KW-1185">Reference proteome</keyword>
<dbReference type="PANTHER" id="PTHR42643:SF24">
    <property type="entry name" value="IONOTROPIC RECEPTOR 60A"/>
    <property type="match status" value="1"/>
</dbReference>
<comment type="subcellular location">
    <subcellularLocation>
        <location evidence="1">Cell membrane</location>
        <topology evidence="1">Multi-pass membrane protein</topology>
    </subcellularLocation>
</comment>
<keyword evidence="2" id="KW-1003">Cell membrane</keyword>
<reference evidence="9" key="1">
    <citation type="submission" date="2023-10" db="EMBL/GenBank/DDBJ databases">
        <title>Genome assemblies of two species of porcelain crab, Petrolisthes cinctipes and Petrolisthes manimaculis (Anomura: Porcellanidae).</title>
        <authorList>
            <person name="Angst P."/>
        </authorList>
    </citation>
    <scope>NUCLEOTIDE SEQUENCE</scope>
    <source>
        <strain evidence="9">PB745_01</strain>
        <tissue evidence="9">Gill</tissue>
    </source>
</reference>
<keyword evidence="4 8" id="KW-1133">Transmembrane helix</keyword>
<evidence type="ECO:0000256" key="1">
    <source>
        <dbReference type="ARBA" id="ARBA00004651"/>
    </source>
</evidence>
<evidence type="ECO:0000256" key="2">
    <source>
        <dbReference type="ARBA" id="ARBA00022475"/>
    </source>
</evidence>
<feature type="transmembrane region" description="Helical" evidence="8">
    <location>
        <begin position="95"/>
        <end position="115"/>
    </location>
</feature>
<protein>
    <submittedName>
        <fullName evidence="9">Uncharacterized protein</fullName>
    </submittedName>
</protein>
<dbReference type="EMBL" id="JAWQEG010004066">
    <property type="protein sequence ID" value="KAK3863175.1"/>
    <property type="molecule type" value="Genomic_DNA"/>
</dbReference>
<dbReference type="Gene3D" id="1.10.287.70">
    <property type="match status" value="1"/>
</dbReference>
<comment type="caution">
    <text evidence="9">The sequence shown here is derived from an EMBL/GenBank/DDBJ whole genome shotgun (WGS) entry which is preliminary data.</text>
</comment>
<sequence length="236" mass="25891">MLGYGDSVPHALRTSENPTLATIGTKLTIDPNMVFSSPYGHIMDLVVREGTHVALISTDYLRYTLHELGLVRDTYLVDEQARGDGVLNLSHLQSAFILLVLGMGVALLVLLLELLDNNTTPSLPSLQSTQHNRRAHILEFCSYILNDCPLGVDPTSPTGSHPPLALSLIAVGLVNQSVDLREVKAWWARVWLGVWWLTAQSIIVTVYTGILVSLLMVPVYPPKLHTVEDLAASHLT</sequence>
<feature type="transmembrane region" description="Helical" evidence="8">
    <location>
        <begin position="194"/>
        <end position="217"/>
    </location>
</feature>
<proteinExistence type="predicted"/>